<dbReference type="Proteomes" id="UP000242715">
    <property type="component" value="Unassembled WGS sequence"/>
</dbReference>
<sequence length="159" mass="16904">MEENAERMRLRSILMFSVLNDSGPSNSSLQPFKGNDLADEDVDIGGNEPPVSSYTHAKVEKDVGGNESHVLSSPNVEKNVGGNESHVLSSPSAKVENDTSVNEPPGSSDPDVKVEKDVGGSGPPVSNHPDAEVEKDTTCRENKCQSPGHSNGYISDMIE</sequence>
<dbReference type="AlphaFoldDB" id="A0A2Z6MZ89"/>
<name>A0A2Z6MZ89_TRISU</name>
<feature type="region of interest" description="Disordered" evidence="1">
    <location>
        <begin position="19"/>
        <end position="159"/>
    </location>
</feature>
<accession>A0A2Z6MZ89</accession>
<gene>
    <name evidence="2" type="ORF">TSUD_165690</name>
</gene>
<feature type="compositionally biased region" description="Polar residues" evidence="1">
    <location>
        <begin position="19"/>
        <end position="30"/>
    </location>
</feature>
<protein>
    <submittedName>
        <fullName evidence="2">Uncharacterized protein</fullName>
    </submittedName>
</protein>
<dbReference type="EMBL" id="DF973386">
    <property type="protein sequence ID" value="GAU29050.1"/>
    <property type="molecule type" value="Genomic_DNA"/>
</dbReference>
<proteinExistence type="predicted"/>
<feature type="compositionally biased region" description="Basic and acidic residues" evidence="1">
    <location>
        <begin position="129"/>
        <end position="143"/>
    </location>
</feature>
<evidence type="ECO:0000313" key="2">
    <source>
        <dbReference type="EMBL" id="GAU29050.1"/>
    </source>
</evidence>
<organism evidence="2 3">
    <name type="scientific">Trifolium subterraneum</name>
    <name type="common">Subterranean clover</name>
    <dbReference type="NCBI Taxonomy" id="3900"/>
    <lineage>
        <taxon>Eukaryota</taxon>
        <taxon>Viridiplantae</taxon>
        <taxon>Streptophyta</taxon>
        <taxon>Embryophyta</taxon>
        <taxon>Tracheophyta</taxon>
        <taxon>Spermatophyta</taxon>
        <taxon>Magnoliopsida</taxon>
        <taxon>eudicotyledons</taxon>
        <taxon>Gunneridae</taxon>
        <taxon>Pentapetalae</taxon>
        <taxon>rosids</taxon>
        <taxon>fabids</taxon>
        <taxon>Fabales</taxon>
        <taxon>Fabaceae</taxon>
        <taxon>Papilionoideae</taxon>
        <taxon>50 kb inversion clade</taxon>
        <taxon>NPAAA clade</taxon>
        <taxon>Hologalegina</taxon>
        <taxon>IRL clade</taxon>
        <taxon>Trifolieae</taxon>
        <taxon>Trifolium</taxon>
    </lineage>
</organism>
<evidence type="ECO:0000313" key="3">
    <source>
        <dbReference type="Proteomes" id="UP000242715"/>
    </source>
</evidence>
<reference evidence="3" key="1">
    <citation type="journal article" date="2017" name="Front. Plant Sci.">
        <title>Climate Clever Clovers: New Paradigm to Reduce the Environmental Footprint of Ruminants by Breeding Low Methanogenic Forages Utilizing Haplotype Variation.</title>
        <authorList>
            <person name="Kaur P."/>
            <person name="Appels R."/>
            <person name="Bayer P.E."/>
            <person name="Keeble-Gagnere G."/>
            <person name="Wang J."/>
            <person name="Hirakawa H."/>
            <person name="Shirasawa K."/>
            <person name="Vercoe P."/>
            <person name="Stefanova K."/>
            <person name="Durmic Z."/>
            <person name="Nichols P."/>
            <person name="Revell C."/>
            <person name="Isobe S.N."/>
            <person name="Edwards D."/>
            <person name="Erskine W."/>
        </authorList>
    </citation>
    <scope>NUCLEOTIDE SEQUENCE [LARGE SCALE GENOMIC DNA]</scope>
    <source>
        <strain evidence="3">cv. Daliak</strain>
    </source>
</reference>
<keyword evidence="3" id="KW-1185">Reference proteome</keyword>
<evidence type="ECO:0000256" key="1">
    <source>
        <dbReference type="SAM" id="MobiDB-lite"/>
    </source>
</evidence>
<dbReference type="OrthoDB" id="1748407at2759"/>
<feature type="compositionally biased region" description="Polar residues" evidence="1">
    <location>
        <begin position="144"/>
        <end position="153"/>
    </location>
</feature>
<feature type="compositionally biased region" description="Polar residues" evidence="1">
    <location>
        <begin position="86"/>
        <end position="102"/>
    </location>
</feature>